<evidence type="ECO:0000313" key="2">
    <source>
        <dbReference type="EMBL" id="OPL21467.1"/>
    </source>
</evidence>
<dbReference type="AlphaFoldDB" id="A0A3L5TQK6"/>
<dbReference type="PROSITE" id="PS50041">
    <property type="entry name" value="C_TYPE_LECTIN_2"/>
    <property type="match status" value="1"/>
</dbReference>
<keyword evidence="3" id="KW-1185">Reference proteome</keyword>
<feature type="domain" description="C-type lectin" evidence="1">
    <location>
        <begin position="1"/>
        <end position="61"/>
    </location>
</feature>
<dbReference type="InterPro" id="IPR016186">
    <property type="entry name" value="C-type_lectin-like/link_sf"/>
</dbReference>
<protein>
    <recommendedName>
        <fullName evidence="1">C-type lectin domain-containing protein</fullName>
    </recommendedName>
</protein>
<comment type="caution">
    <text evidence="2">The sequence shown here is derived from an EMBL/GenBank/DDBJ whole genome shotgun (WGS) entry which is preliminary data.</text>
</comment>
<dbReference type="Gene3D" id="3.10.100.10">
    <property type="entry name" value="Mannose-Binding Protein A, subunit A"/>
    <property type="match status" value="1"/>
</dbReference>
<feature type="non-terminal residue" evidence="2">
    <location>
        <position position="1"/>
    </location>
</feature>
<accession>A0A3L5TQK6</accession>
<evidence type="ECO:0000313" key="3">
    <source>
        <dbReference type="Proteomes" id="UP000266721"/>
    </source>
</evidence>
<dbReference type="EMBL" id="KV591383">
    <property type="protein sequence ID" value="OPL21467.1"/>
    <property type="molecule type" value="Genomic_DNA"/>
</dbReference>
<organism evidence="2 3">
    <name type="scientific">Mytilus galloprovincialis</name>
    <name type="common">Mediterranean mussel</name>
    <dbReference type="NCBI Taxonomy" id="29158"/>
    <lineage>
        <taxon>Eukaryota</taxon>
        <taxon>Metazoa</taxon>
        <taxon>Spiralia</taxon>
        <taxon>Lophotrochozoa</taxon>
        <taxon>Mollusca</taxon>
        <taxon>Bivalvia</taxon>
        <taxon>Autobranchia</taxon>
        <taxon>Pteriomorphia</taxon>
        <taxon>Mytilida</taxon>
        <taxon>Mytiloidea</taxon>
        <taxon>Mytilidae</taxon>
        <taxon>Mytilinae</taxon>
        <taxon>Mytilus</taxon>
    </lineage>
</organism>
<gene>
    <name evidence="2" type="ORF">AM593_03596</name>
</gene>
<sequence length="61" mass="7130">MTEKLNEMKLKDNNLLWLGGIYTKDGKWQWTADNSPFTYVNWMKGEPNDGGKNENCLRMCT</sequence>
<name>A0A3L5TQK6_MYTGA</name>
<proteinExistence type="predicted"/>
<dbReference type="Proteomes" id="UP000266721">
    <property type="component" value="Unassembled WGS sequence"/>
</dbReference>
<dbReference type="SUPFAM" id="SSF56436">
    <property type="entry name" value="C-type lectin-like"/>
    <property type="match status" value="1"/>
</dbReference>
<dbReference type="SMR" id="A0A3L5TQK6"/>
<reference evidence="2 3" key="1">
    <citation type="journal article" date="2016" name="PLoS ONE">
        <title>A First Insight into the Genome of the Filter-Feeder Mussel Mytilus galloprovincialis.</title>
        <authorList>
            <person name="Murgarella M."/>
            <person name="Puiu D."/>
            <person name="Novoa B."/>
            <person name="Figueras A."/>
            <person name="Posada D."/>
            <person name="Canchaya C."/>
        </authorList>
    </citation>
    <scope>NUCLEOTIDE SEQUENCE [LARGE SCALE GENOMIC DNA]</scope>
    <source>
        <tissue evidence="2">Muscle</tissue>
    </source>
</reference>
<dbReference type="InterPro" id="IPR001304">
    <property type="entry name" value="C-type_lectin-like"/>
</dbReference>
<dbReference type="InterPro" id="IPR016187">
    <property type="entry name" value="CTDL_fold"/>
</dbReference>
<evidence type="ECO:0000259" key="1">
    <source>
        <dbReference type="PROSITE" id="PS50041"/>
    </source>
</evidence>